<dbReference type="Gene3D" id="3.40.50.720">
    <property type="entry name" value="NAD(P)-binding Rossmann-like Domain"/>
    <property type="match status" value="1"/>
</dbReference>
<dbReference type="SUPFAM" id="SSF51735">
    <property type="entry name" value="NAD(P)-binding Rossmann-fold domains"/>
    <property type="match status" value="1"/>
</dbReference>
<dbReference type="InterPro" id="IPR050425">
    <property type="entry name" value="NAD(P)_dehydrat-like"/>
</dbReference>
<accession>G3AFQ2</accession>
<dbReference type="InParanoid" id="G3AFQ2"/>
<organism evidence="5">
    <name type="scientific">Spathaspora passalidarum (strain NRRL Y-27907 / 11-Y1)</name>
    <dbReference type="NCBI Taxonomy" id="619300"/>
    <lineage>
        <taxon>Eukaryota</taxon>
        <taxon>Fungi</taxon>
        <taxon>Dikarya</taxon>
        <taxon>Ascomycota</taxon>
        <taxon>Saccharomycotina</taxon>
        <taxon>Pichiomycetes</taxon>
        <taxon>Debaryomycetaceae</taxon>
        <taxon>Spathaspora</taxon>
    </lineage>
</organism>
<proteinExistence type="inferred from homology"/>
<dbReference type="OrthoDB" id="2735536at2759"/>
<dbReference type="EMBL" id="GL996499">
    <property type="protein sequence ID" value="EGW35041.1"/>
    <property type="molecule type" value="Genomic_DNA"/>
</dbReference>
<feature type="domain" description="NAD-dependent epimerase/dehydratase" evidence="3">
    <location>
        <begin position="6"/>
        <end position="256"/>
    </location>
</feature>
<dbReference type="RefSeq" id="XP_007372453.1">
    <property type="nucleotide sequence ID" value="XM_007372391.1"/>
</dbReference>
<dbReference type="FunFam" id="3.40.50.720:FF:000191">
    <property type="entry name" value="Methylglyoxal reductase (NADPH-dependent)"/>
    <property type="match status" value="1"/>
</dbReference>
<dbReference type="Proteomes" id="UP000000709">
    <property type="component" value="Unassembled WGS sequence"/>
</dbReference>
<name>G3AFQ2_SPAPN</name>
<sequence>MTSTSVFVSGANGYVAQHVVKQLLAKGYSVVGSVRSVAKGDQLKATINNDKFTYEIVPSLTDKEAFGEALKKHPEVTVFLHTASPVNFSPEDIENDTIKPAIEGTVNALNAIKEHGPQIKRVVITSSGVTMWGFGPYFDESKVYNEDDWNPITYEEGLSNAWFGYFASKKYAELAANDFVAKEKPNFDLSIVHPTFVFGPQAYGIQDKSSLNHSSELINSVVKLGKDDKIPEEGSVFIDVRDVARAHLVAFESDAAIGQRLLLGAEDWTKDLIADIINRQSSKLKRLFTSMTTQELEKFLGLISNPLKILSMISLNNSIMLK</sequence>
<dbReference type="PANTHER" id="PTHR10366:SF564">
    <property type="entry name" value="STEROL-4-ALPHA-CARBOXYLATE 3-DEHYDROGENASE, DECARBOXYLATING"/>
    <property type="match status" value="1"/>
</dbReference>
<keyword evidence="5" id="KW-1185">Reference proteome</keyword>
<dbReference type="KEGG" id="spaa:SPAPADRAFT_58173"/>
<dbReference type="eggNOG" id="KOG1502">
    <property type="taxonomic scope" value="Eukaryota"/>
</dbReference>
<dbReference type="InterPro" id="IPR036291">
    <property type="entry name" value="NAD(P)-bd_dom_sf"/>
</dbReference>
<dbReference type="GeneID" id="18872357"/>
<dbReference type="AlphaFoldDB" id="G3AFQ2"/>
<dbReference type="GO" id="GO:0016616">
    <property type="term" value="F:oxidoreductase activity, acting on the CH-OH group of donors, NAD or NADP as acceptor"/>
    <property type="evidence" value="ECO:0007669"/>
    <property type="project" value="TreeGrafter"/>
</dbReference>
<dbReference type="HOGENOM" id="CLU_007383_9_2_1"/>
<comment type="similarity">
    <text evidence="2">Belongs to the NAD(P)-dependent epimerase/dehydratase family. Dihydroflavonol-4-reductase subfamily.</text>
</comment>
<protein>
    <recommendedName>
        <fullName evidence="3">NAD-dependent epimerase/dehydratase domain-containing protein</fullName>
    </recommendedName>
</protein>
<reference evidence="4 5" key="1">
    <citation type="journal article" date="2011" name="Proc. Natl. Acad. Sci. U.S.A.">
        <title>Comparative genomics of xylose-fermenting fungi for enhanced biofuel production.</title>
        <authorList>
            <person name="Wohlbach D.J."/>
            <person name="Kuo A."/>
            <person name="Sato T.K."/>
            <person name="Potts K.M."/>
            <person name="Salamov A.A."/>
            <person name="LaButti K.M."/>
            <person name="Sun H."/>
            <person name="Clum A."/>
            <person name="Pangilinan J.L."/>
            <person name="Lindquist E.A."/>
            <person name="Lucas S."/>
            <person name="Lapidus A."/>
            <person name="Jin M."/>
            <person name="Gunawan C."/>
            <person name="Balan V."/>
            <person name="Dale B.E."/>
            <person name="Jeffries T.W."/>
            <person name="Zinkel R."/>
            <person name="Barry K.W."/>
            <person name="Grigoriev I.V."/>
            <person name="Gasch A.P."/>
        </authorList>
    </citation>
    <scope>NUCLEOTIDE SEQUENCE [LARGE SCALE GENOMIC DNA]</scope>
    <source>
        <strain evidence="5">NRRL Y-27907 / 11-Y1</strain>
    </source>
</reference>
<evidence type="ECO:0000256" key="1">
    <source>
        <dbReference type="ARBA" id="ARBA00023002"/>
    </source>
</evidence>
<dbReference type="OMA" id="IGREFRF"/>
<evidence type="ECO:0000259" key="3">
    <source>
        <dbReference type="Pfam" id="PF01370"/>
    </source>
</evidence>
<dbReference type="PANTHER" id="PTHR10366">
    <property type="entry name" value="NAD DEPENDENT EPIMERASE/DEHYDRATASE"/>
    <property type="match status" value="1"/>
</dbReference>
<evidence type="ECO:0000313" key="5">
    <source>
        <dbReference type="Proteomes" id="UP000000709"/>
    </source>
</evidence>
<evidence type="ECO:0000256" key="2">
    <source>
        <dbReference type="ARBA" id="ARBA00023445"/>
    </source>
</evidence>
<keyword evidence="1" id="KW-0560">Oxidoreductase</keyword>
<evidence type="ECO:0000313" key="4">
    <source>
        <dbReference type="EMBL" id="EGW35041.1"/>
    </source>
</evidence>
<dbReference type="InterPro" id="IPR001509">
    <property type="entry name" value="Epimerase_deHydtase"/>
</dbReference>
<dbReference type="STRING" id="619300.G3AFQ2"/>
<dbReference type="Pfam" id="PF01370">
    <property type="entry name" value="Epimerase"/>
    <property type="match status" value="1"/>
</dbReference>
<gene>
    <name evidence="4" type="ORF">SPAPADRAFT_58173</name>
</gene>